<organism evidence="10">
    <name type="scientific">Daucus carota subsp. sativus</name>
    <name type="common">Carrot</name>
    <dbReference type="NCBI Taxonomy" id="79200"/>
    <lineage>
        <taxon>Eukaryota</taxon>
        <taxon>Viridiplantae</taxon>
        <taxon>Streptophyta</taxon>
        <taxon>Embryophyta</taxon>
        <taxon>Tracheophyta</taxon>
        <taxon>Spermatophyta</taxon>
        <taxon>Magnoliopsida</taxon>
        <taxon>eudicotyledons</taxon>
        <taxon>Gunneridae</taxon>
        <taxon>Pentapetalae</taxon>
        <taxon>asterids</taxon>
        <taxon>campanulids</taxon>
        <taxon>Apiales</taxon>
        <taxon>Apiaceae</taxon>
        <taxon>Apioideae</taxon>
        <taxon>Scandiceae</taxon>
        <taxon>Daucinae</taxon>
        <taxon>Daucus</taxon>
        <taxon>Daucus sect. Daucus</taxon>
    </lineage>
</organism>
<dbReference type="Pfam" id="PF14416">
    <property type="entry name" value="PMR5N"/>
    <property type="match status" value="1"/>
</dbReference>
<dbReference type="GO" id="GO:0016413">
    <property type="term" value="F:O-acetyltransferase activity"/>
    <property type="evidence" value="ECO:0007669"/>
    <property type="project" value="InterPro"/>
</dbReference>
<dbReference type="OrthoDB" id="630188at2759"/>
<evidence type="ECO:0000256" key="7">
    <source>
        <dbReference type="SAM" id="Phobius"/>
    </source>
</evidence>
<dbReference type="GO" id="GO:0016020">
    <property type="term" value="C:membrane"/>
    <property type="evidence" value="ECO:0007669"/>
    <property type="project" value="UniProtKB-SubCell"/>
</dbReference>
<evidence type="ECO:0000259" key="8">
    <source>
        <dbReference type="Pfam" id="PF13839"/>
    </source>
</evidence>
<dbReference type="InterPro" id="IPR029962">
    <property type="entry name" value="TBL"/>
</dbReference>
<sequence>MKSNNIAANHTPLFHPKFSKLIIFFISTLLLLTLIPLYYPLRAFSSPHPTLPATPSPESSFPPDHANISSIVITEHEDCDIFTGEWVPTDQPPYYTNESCWAIHEHQNCVKYGKPDLNYMKWKWKPDECELPRFNPYQFLELVRDKSLTFVGDSLGRNQLQSLICMLSPVEFPIENSYTSDQNFIRWKYVGYNFTLSTFSSPFLVKTEEAKFNDSTHAGLFNLYLDEFDTKWTSQIEDFDHVIINAGHWFSRPGIYYEKGQIVGCRFCQIEKITDYPMTYGYKKALRTAFRAINSLKKFKGVTYLRTYSPMHFENGSWNDGGDCVRRKPFKSNEVSMEGINLELYMTQREEFKVAEQEAKRTGKRFRLLDLTPAMLLRPDGHPGRYGHWPNDNRTLYNDCVHWCLPGPIDTWSDILLQVMKTEGRRTYEEKLLQSKQDNIGPGSFKFH</sequence>
<keyword evidence="3 7" id="KW-0812">Transmembrane</keyword>
<evidence type="ECO:0000313" key="11">
    <source>
        <dbReference type="EMBL" id="WOG89257.1"/>
    </source>
</evidence>
<dbReference type="AlphaFoldDB" id="A0A166EKH1"/>
<dbReference type="InterPro" id="IPR025846">
    <property type="entry name" value="TBL_N"/>
</dbReference>
<dbReference type="InterPro" id="IPR026057">
    <property type="entry name" value="TBL_C"/>
</dbReference>
<dbReference type="EMBL" id="CP093344">
    <property type="protein sequence ID" value="WOG89257.1"/>
    <property type="molecule type" value="Genomic_DNA"/>
</dbReference>
<evidence type="ECO:0000256" key="4">
    <source>
        <dbReference type="ARBA" id="ARBA00022968"/>
    </source>
</evidence>
<dbReference type="Gramene" id="KZN06686">
    <property type="protein sequence ID" value="KZN06686"/>
    <property type="gene ID" value="DCAR_007523"/>
</dbReference>
<dbReference type="PANTHER" id="PTHR32285">
    <property type="entry name" value="PROTEIN TRICHOME BIREFRINGENCE-LIKE 9-RELATED"/>
    <property type="match status" value="1"/>
</dbReference>
<feature type="domain" description="Trichome birefringence-like C-terminal" evidence="8">
    <location>
        <begin position="131"/>
        <end position="418"/>
    </location>
</feature>
<reference evidence="10" key="1">
    <citation type="journal article" date="2016" name="Nat. Genet.">
        <title>A high-quality carrot genome assembly provides new insights into carotenoid accumulation and asterid genome evolution.</title>
        <authorList>
            <person name="Iorizzo M."/>
            <person name="Ellison S."/>
            <person name="Senalik D."/>
            <person name="Zeng P."/>
            <person name="Satapoomin P."/>
            <person name="Huang J."/>
            <person name="Bowman M."/>
            <person name="Iovene M."/>
            <person name="Sanseverino W."/>
            <person name="Cavagnaro P."/>
            <person name="Yildiz M."/>
            <person name="Macko-Podgorni A."/>
            <person name="Moranska E."/>
            <person name="Grzebelus E."/>
            <person name="Grzebelus D."/>
            <person name="Ashrafi H."/>
            <person name="Zheng Z."/>
            <person name="Cheng S."/>
            <person name="Spooner D."/>
            <person name="Van Deynze A."/>
            <person name="Simon P."/>
        </authorList>
    </citation>
    <scope>NUCLEOTIDE SEQUENCE [LARGE SCALE GENOMIC DNA]</scope>
    <source>
        <tissue evidence="10">Leaf</tissue>
    </source>
</reference>
<dbReference type="Pfam" id="PF13839">
    <property type="entry name" value="PC-Esterase"/>
    <property type="match status" value="1"/>
</dbReference>
<feature type="domain" description="Trichome birefringence-like N-terminal" evidence="9">
    <location>
        <begin position="78"/>
        <end position="130"/>
    </location>
</feature>
<comment type="subcellular location">
    <subcellularLocation>
        <location evidence="1">Membrane</location>
        <topology evidence="1">Single-pass membrane protein</topology>
    </subcellularLocation>
</comment>
<dbReference type="PANTHER" id="PTHR32285:SF48">
    <property type="entry name" value="PROTEIN TRICHOME BIREFRINGENCE-LIKE 19"/>
    <property type="match status" value="1"/>
</dbReference>
<accession>A0A166EKH1</accession>
<keyword evidence="4" id="KW-0735">Signal-anchor</keyword>
<evidence type="ECO:0000259" key="9">
    <source>
        <dbReference type="Pfam" id="PF14416"/>
    </source>
</evidence>
<dbReference type="KEGG" id="dcr:108209561"/>
<evidence type="ECO:0000313" key="10">
    <source>
        <dbReference type="EMBL" id="KZN06686.1"/>
    </source>
</evidence>
<protein>
    <submittedName>
        <fullName evidence="10">Uncharacterized protein</fullName>
    </submittedName>
</protein>
<comment type="similarity">
    <text evidence="2">Belongs to the PC-esterase family. TBL subfamily.</text>
</comment>
<name>A0A166EKH1_DAUCS</name>
<evidence type="ECO:0000256" key="6">
    <source>
        <dbReference type="ARBA" id="ARBA00023136"/>
    </source>
</evidence>
<dbReference type="EMBL" id="LNRQ01000002">
    <property type="protein sequence ID" value="KZN06686.1"/>
    <property type="molecule type" value="Genomic_DNA"/>
</dbReference>
<evidence type="ECO:0000256" key="5">
    <source>
        <dbReference type="ARBA" id="ARBA00022989"/>
    </source>
</evidence>
<dbReference type="Proteomes" id="UP000077755">
    <property type="component" value="Chromosome 2"/>
</dbReference>
<dbReference type="OMA" id="AINNHGS"/>
<gene>
    <name evidence="10" type="ORF">DCAR_007523</name>
    <name evidence="11" type="ORF">DCAR_0208494</name>
</gene>
<dbReference type="GO" id="GO:0005794">
    <property type="term" value="C:Golgi apparatus"/>
    <property type="evidence" value="ECO:0007669"/>
    <property type="project" value="TreeGrafter"/>
</dbReference>
<proteinExistence type="inferred from homology"/>
<evidence type="ECO:0000313" key="12">
    <source>
        <dbReference type="Proteomes" id="UP000077755"/>
    </source>
</evidence>
<keyword evidence="6 7" id="KW-0472">Membrane</keyword>
<feature type="transmembrane region" description="Helical" evidence="7">
    <location>
        <begin position="21"/>
        <end position="39"/>
    </location>
</feature>
<evidence type="ECO:0000256" key="1">
    <source>
        <dbReference type="ARBA" id="ARBA00004167"/>
    </source>
</evidence>
<keyword evidence="12" id="KW-1185">Reference proteome</keyword>
<evidence type="ECO:0000256" key="3">
    <source>
        <dbReference type="ARBA" id="ARBA00022692"/>
    </source>
</evidence>
<reference evidence="11" key="2">
    <citation type="submission" date="2022-03" db="EMBL/GenBank/DDBJ databases">
        <title>Draft title - Genomic analysis of global carrot germplasm unveils the trajectory of domestication and the origin of high carotenoid orange carrot.</title>
        <authorList>
            <person name="Iorizzo M."/>
            <person name="Ellison S."/>
            <person name="Senalik D."/>
            <person name="Macko-Podgorni A."/>
            <person name="Grzebelus D."/>
            <person name="Bostan H."/>
            <person name="Rolling W."/>
            <person name="Curaba J."/>
            <person name="Simon P."/>
        </authorList>
    </citation>
    <scope>NUCLEOTIDE SEQUENCE</scope>
    <source>
        <tissue evidence="11">Leaf</tissue>
    </source>
</reference>
<evidence type="ECO:0000256" key="2">
    <source>
        <dbReference type="ARBA" id="ARBA00007727"/>
    </source>
</evidence>
<keyword evidence="5 7" id="KW-1133">Transmembrane helix</keyword>